<keyword evidence="2" id="KW-0813">Transport</keyword>
<evidence type="ECO:0000256" key="1">
    <source>
        <dbReference type="ARBA" id="ARBA00011245"/>
    </source>
</evidence>
<dbReference type="InterPro" id="IPR029046">
    <property type="entry name" value="LolA/LolB/LppX"/>
</dbReference>
<sequence length="207" mass="23136">MLLISVFVAALTGIAPDALTKAIDNYHRVESYSVTIRSSGENGAQNIRYYYKKPGFVRMEFIHPHEGAVLIYSPDTRRVRVWPFGINHFPELNLSPDNLLIRGSGGQQVDSSDIGALFMNIRTLATGGTSEIVKEEYVSGRTDLHMVVTGADKFVVGGVHRYELWLDTGNQFPIKVISHDQYNTIIETVIMEAPEVNAQLPDRLFNP</sequence>
<proteinExistence type="predicted"/>
<organism evidence="5 6">
    <name type="scientific">Tolumonas auensis (strain DSM 9187 / NBRC 110442 / TA 4)</name>
    <dbReference type="NCBI Taxonomy" id="595494"/>
    <lineage>
        <taxon>Bacteria</taxon>
        <taxon>Pseudomonadati</taxon>
        <taxon>Pseudomonadota</taxon>
        <taxon>Gammaproteobacteria</taxon>
        <taxon>Aeromonadales</taxon>
        <taxon>Aeromonadaceae</taxon>
        <taxon>Tolumonas</taxon>
    </lineage>
</organism>
<evidence type="ECO:0000313" key="6">
    <source>
        <dbReference type="Proteomes" id="UP000009073"/>
    </source>
</evidence>
<dbReference type="OrthoDB" id="8549004at2"/>
<dbReference type="RefSeq" id="WP_015878594.1">
    <property type="nucleotide sequence ID" value="NC_012691.1"/>
</dbReference>
<keyword evidence="6" id="KW-1185">Reference proteome</keyword>
<reference evidence="5 6" key="2">
    <citation type="journal article" date="2011" name="Stand. Genomic Sci.">
        <title>Complete genome sequence of Tolumonas auensis type strain (TA 4).</title>
        <authorList>
            <person name="Chertkov O."/>
            <person name="Copeland A."/>
            <person name="Lucas S."/>
            <person name="Lapidus A."/>
            <person name="Berry K.W."/>
            <person name="Detter J.C."/>
            <person name="Del Rio T.G."/>
            <person name="Hammon N."/>
            <person name="Dalin E."/>
            <person name="Tice H."/>
            <person name="Pitluck S."/>
            <person name="Richardson P."/>
            <person name="Bruce D."/>
            <person name="Goodwin L."/>
            <person name="Han C."/>
            <person name="Tapia R."/>
            <person name="Saunders E."/>
            <person name="Schmutz J."/>
            <person name="Brettin T."/>
            <person name="Larimer F."/>
            <person name="Land M."/>
            <person name="Hauser L."/>
            <person name="Spring S."/>
            <person name="Rohde M."/>
            <person name="Kyrpides N.C."/>
            <person name="Ivanova N."/>
            <person name="Goker M."/>
            <person name="Beller H.R."/>
            <person name="Klenk H.P."/>
            <person name="Woyke T."/>
        </authorList>
    </citation>
    <scope>NUCLEOTIDE SEQUENCE [LARGE SCALE GENOMIC DNA]</scope>
    <source>
        <strain evidence="6">DSM 9187 / TA4</strain>
    </source>
</reference>
<dbReference type="STRING" id="595494.Tola_1511"/>
<reference evidence="6" key="1">
    <citation type="submission" date="2009-05" db="EMBL/GenBank/DDBJ databases">
        <title>Complete sequence of Tolumonas auensis DSM 9187.</title>
        <authorList>
            <consortium name="US DOE Joint Genome Institute"/>
            <person name="Lucas S."/>
            <person name="Copeland A."/>
            <person name="Lapidus A."/>
            <person name="Glavina del Rio T."/>
            <person name="Tice H."/>
            <person name="Bruce D."/>
            <person name="Goodwin L."/>
            <person name="Pitluck S."/>
            <person name="Chertkov O."/>
            <person name="Brettin T."/>
            <person name="Detter J.C."/>
            <person name="Han C."/>
            <person name="Larimer F."/>
            <person name="Land M."/>
            <person name="Hauser L."/>
            <person name="Kyrpides N."/>
            <person name="Mikhailova N."/>
            <person name="Spring S."/>
            <person name="Beller H."/>
        </authorList>
    </citation>
    <scope>NUCLEOTIDE SEQUENCE [LARGE SCALE GENOMIC DNA]</scope>
    <source>
        <strain evidence="6">DSM 9187 / TA4</strain>
    </source>
</reference>
<gene>
    <name evidence="5" type="ordered locus">Tola_1511</name>
</gene>
<dbReference type="AlphaFoldDB" id="C4LEV5"/>
<keyword evidence="3" id="KW-0732">Signal</keyword>
<evidence type="ECO:0000313" key="5">
    <source>
        <dbReference type="EMBL" id="ACQ93122.1"/>
    </source>
</evidence>
<accession>C4LEV5</accession>
<dbReference type="Proteomes" id="UP000009073">
    <property type="component" value="Chromosome"/>
</dbReference>
<evidence type="ECO:0000256" key="3">
    <source>
        <dbReference type="ARBA" id="ARBA00022729"/>
    </source>
</evidence>
<comment type="subunit">
    <text evidence="1">Monomer.</text>
</comment>
<dbReference type="KEGG" id="tau:Tola_1511"/>
<dbReference type="GO" id="GO:0015031">
    <property type="term" value="P:protein transport"/>
    <property type="evidence" value="ECO:0007669"/>
    <property type="project" value="UniProtKB-KW"/>
</dbReference>
<dbReference type="EMBL" id="CP001616">
    <property type="protein sequence ID" value="ACQ93122.1"/>
    <property type="molecule type" value="Genomic_DNA"/>
</dbReference>
<protein>
    <recommendedName>
        <fullName evidence="7">DUF1571 domain-containing protein</fullName>
    </recommendedName>
</protein>
<evidence type="ECO:0000256" key="4">
    <source>
        <dbReference type="ARBA" id="ARBA00022927"/>
    </source>
</evidence>
<keyword evidence="4" id="KW-0653">Protein transport</keyword>
<dbReference type="SUPFAM" id="SSF89392">
    <property type="entry name" value="Prokaryotic lipoproteins and lipoprotein localization factors"/>
    <property type="match status" value="1"/>
</dbReference>
<evidence type="ECO:0000256" key="2">
    <source>
        <dbReference type="ARBA" id="ARBA00022448"/>
    </source>
</evidence>
<name>C4LEV5_TOLAT</name>
<evidence type="ECO:0008006" key="7">
    <source>
        <dbReference type="Google" id="ProtNLM"/>
    </source>
</evidence>
<dbReference type="Gene3D" id="2.50.20.10">
    <property type="entry name" value="Lipoprotein localisation LolA/LolB/LppX"/>
    <property type="match status" value="1"/>
</dbReference>
<dbReference type="HOGENOM" id="CLU_1208057_0_0_6"/>
<dbReference type="eggNOG" id="COG2834">
    <property type="taxonomic scope" value="Bacteria"/>
</dbReference>